<accession>A0A6N7EYE7</accession>
<dbReference type="NCBIfam" id="TIGR01643">
    <property type="entry name" value="YD_repeat_2x"/>
    <property type="match status" value="1"/>
</dbReference>
<dbReference type="InParanoid" id="A0A6N7EYE7"/>
<dbReference type="InterPro" id="IPR006530">
    <property type="entry name" value="YD"/>
</dbReference>
<name>A0A6N7EYE7_9GAMM</name>
<dbReference type="Gene3D" id="2.180.10.10">
    <property type="entry name" value="RHS repeat-associated core"/>
    <property type="match status" value="1"/>
</dbReference>
<dbReference type="PANTHER" id="PTHR32305">
    <property type="match status" value="1"/>
</dbReference>
<dbReference type="Proteomes" id="UP000471298">
    <property type="component" value="Unassembled WGS sequence"/>
</dbReference>
<evidence type="ECO:0000313" key="2">
    <source>
        <dbReference type="Proteomes" id="UP000471298"/>
    </source>
</evidence>
<dbReference type="AlphaFoldDB" id="A0A6N7EYE7"/>
<evidence type="ECO:0000313" key="1">
    <source>
        <dbReference type="EMBL" id="MPV86973.1"/>
    </source>
</evidence>
<gene>
    <name evidence="1" type="ORF">GCU85_09570</name>
</gene>
<comment type="caution">
    <text evidence="1">The sequence shown here is derived from an EMBL/GenBank/DDBJ whole genome shotgun (WGS) entry which is preliminary data.</text>
</comment>
<reference evidence="1 2" key="1">
    <citation type="submission" date="2019-10" db="EMBL/GenBank/DDBJ databases">
        <title>Cardiobacteriales fam. a chemoheterotrophic member of the order Cardiobacteriales, and proposal of Cardiobacteriales fam. nov.</title>
        <authorList>
            <person name="Wang C."/>
        </authorList>
    </citation>
    <scope>NUCLEOTIDE SEQUENCE [LARGE SCALE GENOMIC DNA]</scope>
    <source>
        <strain evidence="1 2">ML27</strain>
    </source>
</reference>
<dbReference type="EMBL" id="WHNW01000015">
    <property type="protein sequence ID" value="MPV86973.1"/>
    <property type="molecule type" value="Genomic_DNA"/>
</dbReference>
<organism evidence="1 2">
    <name type="scientific">Ostreibacterium oceani</name>
    <dbReference type="NCBI Taxonomy" id="2654998"/>
    <lineage>
        <taxon>Bacteria</taxon>
        <taxon>Pseudomonadati</taxon>
        <taxon>Pseudomonadota</taxon>
        <taxon>Gammaproteobacteria</taxon>
        <taxon>Cardiobacteriales</taxon>
        <taxon>Ostreibacteriaceae</taxon>
        <taxon>Ostreibacterium</taxon>
    </lineage>
</organism>
<proteinExistence type="predicted"/>
<evidence type="ECO:0008006" key="3">
    <source>
        <dbReference type="Google" id="ProtNLM"/>
    </source>
</evidence>
<protein>
    <recommendedName>
        <fullName evidence="3">YD repeat-containing protein</fullName>
    </recommendedName>
</protein>
<dbReference type="InterPro" id="IPR050708">
    <property type="entry name" value="T6SS_VgrG/RHS"/>
</dbReference>
<keyword evidence="2" id="KW-1185">Reference proteome</keyword>
<dbReference type="PANTHER" id="PTHR32305:SF15">
    <property type="entry name" value="PROTEIN RHSA-RELATED"/>
    <property type="match status" value="1"/>
</dbReference>
<sequence length="242" mass="27895">MVLSQVRRFHMEIMTTVAQIVRIVGQIPSRAYHDKVGNILKKTTEHGVYDYSYDAAYRLIQANHPTLDNETYSYDKVGNRLSDLLAGTGQWQYNARDQLINTPLNNFQYDTNGNTSQLVETASNLTTDYAYDVRQRLVSVTRGGQEGQQFVQQNTYDLENRRVKKTVQKSNDSQTTYYFYTHNGLTAEFDERGEFIQGYLYEPNSPYTTNPLVKIDKAGDSLSYSYYQNDHLGTPRNYGYTT</sequence>